<dbReference type="InterPro" id="IPR056413">
    <property type="entry name" value="TPR_CcmH_CycH"/>
</dbReference>
<dbReference type="Gene3D" id="1.25.40.10">
    <property type="entry name" value="Tetratricopeptide repeat domain"/>
    <property type="match status" value="1"/>
</dbReference>
<dbReference type="InterPro" id="IPR011990">
    <property type="entry name" value="TPR-like_helical_dom_sf"/>
</dbReference>
<dbReference type="Pfam" id="PF23892">
    <property type="entry name" value="Ig_CycH"/>
    <property type="match status" value="1"/>
</dbReference>
<dbReference type="InterPro" id="IPR019734">
    <property type="entry name" value="TPR_rpt"/>
</dbReference>
<dbReference type="PANTHER" id="PTHR47870:SF4">
    <property type="entry name" value="CYTOCHROME C-TYPE BIOGENESIS PROTEIN CYCH"/>
    <property type="match status" value="1"/>
</dbReference>
<dbReference type="NCBIfam" id="TIGR03142">
    <property type="entry name" value="cytochro_ccmI"/>
    <property type="match status" value="1"/>
</dbReference>
<keyword evidence="10" id="KW-1185">Reference proteome</keyword>
<reference evidence="10" key="1">
    <citation type="submission" date="2020-01" db="EMBL/GenBank/DDBJ databases">
        <title>Caldichromatium gen. nov., sp. nov., a thermophilic purple sulfur bacterium member of the family Chromatiaceae isolated from Nakabusa hot spring, Japan.</title>
        <authorList>
            <person name="Saini M.K."/>
            <person name="Hanada S."/>
            <person name="Tank M."/>
        </authorList>
    </citation>
    <scope>NUCLEOTIDE SEQUENCE [LARGE SCALE GENOMIC DNA]</scope>
    <source>
        <strain evidence="10">No.7</strain>
    </source>
</reference>
<keyword evidence="6" id="KW-0812">Transmembrane</keyword>
<organism evidence="9 10">
    <name type="scientific">Caldichromatium japonicum</name>
    <dbReference type="NCBI Taxonomy" id="2699430"/>
    <lineage>
        <taxon>Bacteria</taxon>
        <taxon>Pseudomonadati</taxon>
        <taxon>Pseudomonadota</taxon>
        <taxon>Gammaproteobacteria</taxon>
        <taxon>Chromatiales</taxon>
        <taxon>Chromatiaceae</taxon>
        <taxon>Caldichromatium</taxon>
    </lineage>
</organism>
<evidence type="ECO:0000313" key="9">
    <source>
        <dbReference type="EMBL" id="QIK38469.1"/>
    </source>
</evidence>
<dbReference type="InterPro" id="IPR056412">
    <property type="entry name" value="Ig_CycH"/>
</dbReference>
<dbReference type="Proteomes" id="UP000502699">
    <property type="component" value="Chromosome"/>
</dbReference>
<evidence type="ECO:0000256" key="1">
    <source>
        <dbReference type="ARBA" id="ARBA00004196"/>
    </source>
</evidence>
<feature type="repeat" description="TPR" evidence="5">
    <location>
        <begin position="151"/>
        <end position="184"/>
    </location>
</feature>
<dbReference type="Pfam" id="PF23914">
    <property type="entry name" value="TPR_CcmH_CycH"/>
    <property type="match status" value="1"/>
</dbReference>
<dbReference type="PANTHER" id="PTHR47870">
    <property type="entry name" value="CYTOCHROME C-TYPE BIOGENESIS PROTEIN CCMH"/>
    <property type="match status" value="1"/>
</dbReference>
<dbReference type="InterPro" id="IPR051263">
    <property type="entry name" value="C-type_cytochrome_biogenesis"/>
</dbReference>
<dbReference type="EMBL" id="CP048029">
    <property type="protein sequence ID" value="QIK38469.1"/>
    <property type="molecule type" value="Genomic_DNA"/>
</dbReference>
<dbReference type="GO" id="GO:0030313">
    <property type="term" value="C:cell envelope"/>
    <property type="evidence" value="ECO:0007669"/>
    <property type="project" value="UniProtKB-SubCell"/>
</dbReference>
<dbReference type="GO" id="GO:0017004">
    <property type="term" value="P:cytochrome complex assembly"/>
    <property type="evidence" value="ECO:0007669"/>
    <property type="project" value="UniProtKB-KW"/>
</dbReference>
<keyword evidence="4 5" id="KW-0802">TPR repeat</keyword>
<dbReference type="GO" id="GO:0005886">
    <property type="term" value="C:plasma membrane"/>
    <property type="evidence" value="ECO:0007669"/>
    <property type="project" value="TreeGrafter"/>
</dbReference>
<accession>A0A6G7VEK1</accession>
<dbReference type="RefSeq" id="WP_166271226.1">
    <property type="nucleotide sequence ID" value="NZ_CP048029.1"/>
</dbReference>
<keyword evidence="2" id="KW-0677">Repeat</keyword>
<dbReference type="AlphaFoldDB" id="A0A6G7VEK1"/>
<dbReference type="SUPFAM" id="SSF48452">
    <property type="entry name" value="TPR-like"/>
    <property type="match status" value="1"/>
</dbReference>
<feature type="domain" description="Cytochrome c-type biogenesis protein H Ig-like" evidence="7">
    <location>
        <begin position="301"/>
        <end position="407"/>
    </location>
</feature>
<protein>
    <submittedName>
        <fullName evidence="9">C-type cytochrome biogenesis protein CcmI</fullName>
    </submittedName>
</protein>
<dbReference type="KEGG" id="cjap:GWK36_11305"/>
<evidence type="ECO:0000313" key="10">
    <source>
        <dbReference type="Proteomes" id="UP000502699"/>
    </source>
</evidence>
<keyword evidence="6" id="KW-0472">Membrane</keyword>
<evidence type="ECO:0000256" key="2">
    <source>
        <dbReference type="ARBA" id="ARBA00022737"/>
    </source>
</evidence>
<evidence type="ECO:0000259" key="8">
    <source>
        <dbReference type="Pfam" id="PF23914"/>
    </source>
</evidence>
<evidence type="ECO:0000256" key="3">
    <source>
        <dbReference type="ARBA" id="ARBA00022748"/>
    </source>
</evidence>
<dbReference type="InterPro" id="IPR017560">
    <property type="entry name" value="Cyt_c_biogenesis_CcmI"/>
</dbReference>
<keyword evidence="6" id="KW-1133">Transmembrane helix</keyword>
<gene>
    <name evidence="9" type="primary">ccmI</name>
    <name evidence="9" type="ORF">GWK36_11305</name>
</gene>
<evidence type="ECO:0000259" key="7">
    <source>
        <dbReference type="Pfam" id="PF23892"/>
    </source>
</evidence>
<feature type="domain" description="Cytochrome c-type biogenesis protein H TPR" evidence="8">
    <location>
        <begin position="138"/>
        <end position="258"/>
    </location>
</feature>
<dbReference type="PROSITE" id="PS50005">
    <property type="entry name" value="TPR"/>
    <property type="match status" value="1"/>
</dbReference>
<evidence type="ECO:0000256" key="5">
    <source>
        <dbReference type="PROSITE-ProRule" id="PRU00339"/>
    </source>
</evidence>
<keyword evidence="3" id="KW-0201">Cytochrome c-type biogenesis</keyword>
<name>A0A6G7VEK1_9GAMM</name>
<evidence type="ECO:0000256" key="6">
    <source>
        <dbReference type="SAM" id="Phobius"/>
    </source>
</evidence>
<sequence length="411" mass="44893">MILFWTLVGGLIALALAFILLPVLRLQPLPRGTEVDQDQLNLEVFQQRLAELDSDLGSGLLDQDQYDAARRDLERELLSDLKGHEQLTRPTRRPWVLALALTVLIPALSVLAYLQTGQPDLIEAPRAEASGTLDELVGRLEQRLAQEPNNPEGWLMLGRTYLAIDRPHAAVKALERAYTLAPQSVEVLLAYAEALGLVDPNKSLLGRPAELIAAALEREPDNANARWFAGLIAFQRGQYQSAINVWQGLLDGLDPGSEEAGNLRQVMDEARRRAGMPVASDTPAAQAASTDQQAASAVRLVIQVSLDPNLADQVLPEDTVFVLARAASGPQMPLAIQRLKVKDLPATVILDDSHAMDPNIKLSSFETYQIVARTSRSGDAAPQAGDLFGERKGVRRTDAMPLVLSIDQIRR</sequence>
<comment type="subcellular location">
    <subcellularLocation>
        <location evidence="1">Cell envelope</location>
    </subcellularLocation>
</comment>
<feature type="transmembrane region" description="Helical" evidence="6">
    <location>
        <begin position="95"/>
        <end position="114"/>
    </location>
</feature>
<evidence type="ECO:0000256" key="4">
    <source>
        <dbReference type="ARBA" id="ARBA00022803"/>
    </source>
</evidence>
<proteinExistence type="predicted"/>